<dbReference type="OrthoDB" id="9774290at2"/>
<dbReference type="GO" id="GO:0008887">
    <property type="term" value="F:glycerate kinase activity"/>
    <property type="evidence" value="ECO:0007669"/>
    <property type="project" value="UniProtKB-UniRule"/>
</dbReference>
<evidence type="ECO:0000256" key="1">
    <source>
        <dbReference type="ARBA" id="ARBA00006284"/>
    </source>
</evidence>
<dbReference type="InterPro" id="IPR018197">
    <property type="entry name" value="Glycerate_kinase_RE-like"/>
</dbReference>
<dbReference type="GO" id="GO:0031388">
    <property type="term" value="P:organic acid phosphorylation"/>
    <property type="evidence" value="ECO:0007669"/>
    <property type="project" value="UniProtKB-UniRule"/>
</dbReference>
<comment type="caution">
    <text evidence="5">The sequence shown here is derived from an EMBL/GenBank/DDBJ whole genome shotgun (WGS) entry which is preliminary data.</text>
</comment>
<dbReference type="RefSeq" id="WP_071307931.1">
    <property type="nucleotide sequence ID" value="NZ_MLQR01000001.1"/>
</dbReference>
<dbReference type="PANTHER" id="PTHR21599:SF0">
    <property type="entry name" value="GLYCERATE KINASE"/>
    <property type="match status" value="1"/>
</dbReference>
<evidence type="ECO:0000256" key="4">
    <source>
        <dbReference type="PIRNR" id="PIRNR006078"/>
    </source>
</evidence>
<dbReference type="SUPFAM" id="SSF110738">
    <property type="entry name" value="Glycerate kinase I"/>
    <property type="match status" value="1"/>
</dbReference>
<dbReference type="PANTHER" id="PTHR21599">
    <property type="entry name" value="GLYCERATE KINASE"/>
    <property type="match status" value="1"/>
</dbReference>
<evidence type="ECO:0000313" key="5">
    <source>
        <dbReference type="EMBL" id="OIJ17205.1"/>
    </source>
</evidence>
<comment type="similarity">
    <text evidence="1 4">Belongs to the glycerate kinase type-1 family.</text>
</comment>
<dbReference type="Pfam" id="PF02595">
    <property type="entry name" value="Gly_kinase"/>
    <property type="match status" value="1"/>
</dbReference>
<dbReference type="Gene3D" id="3.90.1510.10">
    <property type="entry name" value="Glycerate kinase, domain 2"/>
    <property type="match status" value="1"/>
</dbReference>
<dbReference type="AlphaFoldDB" id="A0A1S2M0F8"/>
<evidence type="ECO:0000256" key="3">
    <source>
        <dbReference type="ARBA" id="ARBA00022777"/>
    </source>
</evidence>
<reference evidence="5 6" key="1">
    <citation type="submission" date="2016-10" db="EMBL/GenBank/DDBJ databases">
        <title>Draft genome sequences of four alkaliphilic bacteria belonging to the Anaerobacillus genus.</title>
        <authorList>
            <person name="Bassil N.M."/>
            <person name="Lloyd J.R."/>
        </authorList>
    </citation>
    <scope>NUCLEOTIDE SEQUENCE [LARGE SCALE GENOMIC DNA]</scope>
    <source>
        <strain evidence="5 6">DSM 18345</strain>
    </source>
</reference>
<dbReference type="PIRSF" id="PIRSF006078">
    <property type="entry name" value="GlxK"/>
    <property type="match status" value="1"/>
</dbReference>
<dbReference type="EMBL" id="MLQR01000001">
    <property type="protein sequence ID" value="OIJ17205.1"/>
    <property type="molecule type" value="Genomic_DNA"/>
</dbReference>
<dbReference type="InterPro" id="IPR036129">
    <property type="entry name" value="Glycerate_kinase_sf"/>
</dbReference>
<evidence type="ECO:0000256" key="2">
    <source>
        <dbReference type="ARBA" id="ARBA00022679"/>
    </source>
</evidence>
<proteinExistence type="inferred from homology"/>
<keyword evidence="3 4" id="KW-0418">Kinase</keyword>
<dbReference type="Gene3D" id="3.40.50.10350">
    <property type="entry name" value="Glycerate kinase, domain 1"/>
    <property type="match status" value="1"/>
</dbReference>
<accession>A0A1S2M0F8</accession>
<gene>
    <name evidence="5" type="ORF">BKP37_01350</name>
</gene>
<protein>
    <submittedName>
        <fullName evidence="5">Glycerate kinase</fullName>
    </submittedName>
</protein>
<dbReference type="NCBIfam" id="TIGR00045">
    <property type="entry name" value="glycerate kinase"/>
    <property type="match status" value="1"/>
</dbReference>
<dbReference type="InterPro" id="IPR018193">
    <property type="entry name" value="Glyc_kinase_flavodox-like_fold"/>
</dbReference>
<organism evidence="5 6">
    <name type="scientific">Anaerobacillus alkalilacustris</name>
    <dbReference type="NCBI Taxonomy" id="393763"/>
    <lineage>
        <taxon>Bacteria</taxon>
        <taxon>Bacillati</taxon>
        <taxon>Bacillota</taxon>
        <taxon>Bacilli</taxon>
        <taxon>Bacillales</taxon>
        <taxon>Bacillaceae</taxon>
        <taxon>Anaerobacillus</taxon>
    </lineage>
</organism>
<keyword evidence="6" id="KW-1185">Reference proteome</keyword>
<dbReference type="Proteomes" id="UP000179524">
    <property type="component" value="Unassembled WGS sequence"/>
</dbReference>
<sequence length="379" mass="40671">MKVIIAPDSFKGSITSIEATKAISNALKELDDQIKVIELPMADGGEGTVDSILLSTRGEKNYCQVEDPLGRNIETYYGWIENQKMAIVETASASGLPLLKNEELNPLLASSFGTGQLINDALDKGAETIILGLGGSATVDCGVGLFQALGLKAFDQHEDEIHRVGGQLQSIFRLDTSLLDPRLQRVKIIIASDVTNPLLGKDGAIYVFGSQKGVKEEQFGTFEKGMRHFSKIVNKVTNKNMAEANGSGAAGGIGFLLQSLCDVQFRSGLELIVEINQFKKHLQDTDLVITGEGKIDGQSLFGKVPVGIARLARPLNIPVIAFAGTVGEDIEKIEQEGITTVIPIVNKPMSLEAAINNGQQLLFEAAKRVGKLILIGKTI</sequence>
<dbReference type="InterPro" id="IPR004381">
    <property type="entry name" value="Glycerate_kinase"/>
</dbReference>
<name>A0A1S2M0F8_9BACI</name>
<evidence type="ECO:0000313" key="6">
    <source>
        <dbReference type="Proteomes" id="UP000179524"/>
    </source>
</evidence>
<keyword evidence="2 4" id="KW-0808">Transferase</keyword>